<dbReference type="RefSeq" id="WP_317489744.1">
    <property type="nucleotide sequence ID" value="NZ_CP136051.1"/>
</dbReference>
<protein>
    <recommendedName>
        <fullName evidence="3">DUF1574 domain-containing protein</fullName>
    </recommendedName>
</protein>
<name>A0ABZ0IRR0_9BACT</name>
<accession>A0ABZ0IRR0</accession>
<sequence length="331" mass="38304">MVFQELIFIISSSSMRKLTIKAIILILLLVIIRQSFDAILPVADMQTEATKKLQAISIDSDCNMVFVGSSRFLRGIIPSVIDSILLEYQTKSINLGLKSFTFPYIRDFLVETRFEKHVEYIVIELNGPRLDFENKWPWVEFVLDEVDEKPTREIRLILAEAVEKLPEMLNVRANLLALFAIGSLPPDFGQDGYMPYSEHQGNDMEQSLLSTSQLTTELYLLHELPSHIHSYDLERLIAYFEAREIRLIFLLPPLVKNELEASFVSGAFYSLGEQSRLNLYSDRYAKLLMDSTKRLNYYHFNNDGAIIYSEILGEKLNEHLSKWPDHKKRDN</sequence>
<reference evidence="1 2" key="1">
    <citation type="journal article" date="2023" name="Microbiol. Resour. Announc.">
        <title>Complete Genome Sequence of Imperialibacter roseus strain P4T.</title>
        <authorList>
            <person name="Tizabi D.R."/>
            <person name="Bachvaroff T."/>
            <person name="Hill R.T."/>
        </authorList>
    </citation>
    <scope>NUCLEOTIDE SEQUENCE [LARGE SCALE GENOMIC DNA]</scope>
    <source>
        <strain evidence="1 2">P4T</strain>
    </source>
</reference>
<keyword evidence="2" id="KW-1185">Reference proteome</keyword>
<evidence type="ECO:0000313" key="2">
    <source>
        <dbReference type="Proteomes" id="UP001302349"/>
    </source>
</evidence>
<evidence type="ECO:0008006" key="3">
    <source>
        <dbReference type="Google" id="ProtNLM"/>
    </source>
</evidence>
<gene>
    <name evidence="1" type="ORF">RT717_00275</name>
</gene>
<proteinExistence type="predicted"/>
<organism evidence="1 2">
    <name type="scientific">Imperialibacter roseus</name>
    <dbReference type="NCBI Taxonomy" id="1324217"/>
    <lineage>
        <taxon>Bacteria</taxon>
        <taxon>Pseudomonadati</taxon>
        <taxon>Bacteroidota</taxon>
        <taxon>Cytophagia</taxon>
        <taxon>Cytophagales</taxon>
        <taxon>Flammeovirgaceae</taxon>
        <taxon>Imperialibacter</taxon>
    </lineage>
</organism>
<dbReference type="Proteomes" id="UP001302349">
    <property type="component" value="Chromosome"/>
</dbReference>
<dbReference type="EMBL" id="CP136051">
    <property type="protein sequence ID" value="WOK07055.1"/>
    <property type="molecule type" value="Genomic_DNA"/>
</dbReference>
<evidence type="ECO:0000313" key="1">
    <source>
        <dbReference type="EMBL" id="WOK07055.1"/>
    </source>
</evidence>